<accession>A0A6A6TSM1</accession>
<proteinExistence type="predicted"/>
<evidence type="ECO:0000256" key="1">
    <source>
        <dbReference type="SAM" id="MobiDB-lite"/>
    </source>
</evidence>
<feature type="region of interest" description="Disordered" evidence="1">
    <location>
        <begin position="76"/>
        <end position="232"/>
    </location>
</feature>
<reference evidence="2" key="1">
    <citation type="journal article" date="2020" name="Stud. Mycol.">
        <title>101 Dothideomycetes genomes: a test case for predicting lifestyles and emergence of pathogens.</title>
        <authorList>
            <person name="Haridas S."/>
            <person name="Albert R."/>
            <person name="Binder M."/>
            <person name="Bloem J."/>
            <person name="Labutti K."/>
            <person name="Salamov A."/>
            <person name="Andreopoulos B."/>
            <person name="Baker S."/>
            <person name="Barry K."/>
            <person name="Bills G."/>
            <person name="Bluhm B."/>
            <person name="Cannon C."/>
            <person name="Castanera R."/>
            <person name="Culley D."/>
            <person name="Daum C."/>
            <person name="Ezra D."/>
            <person name="Gonzalez J."/>
            <person name="Henrissat B."/>
            <person name="Kuo A."/>
            <person name="Liang C."/>
            <person name="Lipzen A."/>
            <person name="Lutzoni F."/>
            <person name="Magnuson J."/>
            <person name="Mondo S."/>
            <person name="Nolan M."/>
            <person name="Ohm R."/>
            <person name="Pangilinan J."/>
            <person name="Park H.-J."/>
            <person name="Ramirez L."/>
            <person name="Alfaro M."/>
            <person name="Sun H."/>
            <person name="Tritt A."/>
            <person name="Yoshinaga Y."/>
            <person name="Zwiers L.-H."/>
            <person name="Turgeon B."/>
            <person name="Goodwin S."/>
            <person name="Spatafora J."/>
            <person name="Crous P."/>
            <person name="Grigoriev I."/>
        </authorList>
    </citation>
    <scope>NUCLEOTIDE SEQUENCE</scope>
    <source>
        <strain evidence="2">CBS 122681</strain>
    </source>
</reference>
<feature type="compositionally biased region" description="Polar residues" evidence="1">
    <location>
        <begin position="8"/>
        <end position="20"/>
    </location>
</feature>
<protein>
    <submittedName>
        <fullName evidence="2">Uncharacterized protein</fullName>
    </submittedName>
</protein>
<feature type="compositionally biased region" description="Polar residues" evidence="1">
    <location>
        <begin position="344"/>
        <end position="367"/>
    </location>
</feature>
<feature type="compositionally biased region" description="Acidic residues" evidence="1">
    <location>
        <begin position="442"/>
        <end position="452"/>
    </location>
</feature>
<evidence type="ECO:0000313" key="3">
    <source>
        <dbReference type="Proteomes" id="UP000799324"/>
    </source>
</evidence>
<feature type="compositionally biased region" description="Polar residues" evidence="1">
    <location>
        <begin position="102"/>
        <end position="114"/>
    </location>
</feature>
<feature type="region of interest" description="Disordered" evidence="1">
    <location>
        <begin position="264"/>
        <end position="614"/>
    </location>
</feature>
<sequence length="614" mass="67154">MAPAPRTSAANVDATSPNDQFQPFKSWLAAYGDAEYAQYTREAATPHLTYEDWASSDHPLGPYLYKLTLDAWEVGSSSDEELEQPVKSAARDLAEREPTDTVKANGNGISNTLVIRSPVKISASGDPSAPAKKKRRPRKKYLSDAIISPEDVDDLSTPVPEPIPDEPATFVKKQTPVAKFASNPSTAPKGVKIVASSPDASTPDVATATSDEAGASSTARRGLRVRTPAQQRPYFHHAKLFEETDEGDLIEGSDRQLMTARSKLAEVSYPNSEDGFSSDDINGDFGHHSQEPTPEPKKFKGKGRAWQKKNEDADEDYDQRPLSKKPKKQGRPRKSLPLHDRAPSGQNMQTEGYGDQSTKTSAPSAASVSKPRRKSGPRKPELSQEFVNSDSESDNAAGTVHEEVIGLEDGPVAVQKLSRSESKEEEKRKRRPRKPYLSLEYVNDDTESDVEQVEATQPDPSPLDPVSSSPPPVVPRSGTSTPDAFRSPPPRAPPKPRIRKRKSHLSEEFVRDDSDTVEEQDIGELISVRPYPPKAKRASLDLDDTDGHTESQLLLSSKKQTPKSKKSEDVAEFSTPAMNQRSTEDSSHSKGLKLSGRKGKTKKRGSLASFGSVE</sequence>
<dbReference type="EMBL" id="MU004293">
    <property type="protein sequence ID" value="KAF2661614.1"/>
    <property type="molecule type" value="Genomic_DNA"/>
</dbReference>
<feature type="region of interest" description="Disordered" evidence="1">
    <location>
        <begin position="1"/>
        <end position="20"/>
    </location>
</feature>
<feature type="compositionally biased region" description="Basic residues" evidence="1">
    <location>
        <begin position="494"/>
        <end position="503"/>
    </location>
</feature>
<feature type="compositionally biased region" description="Basic and acidic residues" evidence="1">
    <location>
        <begin position="418"/>
        <end position="427"/>
    </location>
</feature>
<feature type="compositionally biased region" description="Pro residues" evidence="1">
    <location>
        <begin position="459"/>
        <end position="474"/>
    </location>
</feature>
<feature type="compositionally biased region" description="Basic and acidic residues" evidence="1">
    <location>
        <begin position="89"/>
        <end position="100"/>
    </location>
</feature>
<feature type="compositionally biased region" description="Polar residues" evidence="1">
    <location>
        <begin position="385"/>
        <end position="396"/>
    </location>
</feature>
<name>A0A6A6TSM1_9PLEO</name>
<dbReference type="OrthoDB" id="3795696at2759"/>
<feature type="compositionally biased region" description="Basic residues" evidence="1">
    <location>
        <begin position="322"/>
        <end position="336"/>
    </location>
</feature>
<feature type="compositionally biased region" description="Polar residues" evidence="1">
    <location>
        <begin position="207"/>
        <end position="219"/>
    </location>
</feature>
<organism evidence="2 3">
    <name type="scientific">Lophiostoma macrostomum CBS 122681</name>
    <dbReference type="NCBI Taxonomy" id="1314788"/>
    <lineage>
        <taxon>Eukaryota</taxon>
        <taxon>Fungi</taxon>
        <taxon>Dikarya</taxon>
        <taxon>Ascomycota</taxon>
        <taxon>Pezizomycotina</taxon>
        <taxon>Dothideomycetes</taxon>
        <taxon>Pleosporomycetidae</taxon>
        <taxon>Pleosporales</taxon>
        <taxon>Lophiostomataceae</taxon>
        <taxon>Lophiostoma</taxon>
    </lineage>
</organism>
<feature type="compositionally biased region" description="Low complexity" evidence="1">
    <location>
        <begin position="550"/>
        <end position="559"/>
    </location>
</feature>
<feature type="compositionally biased region" description="Basic residues" evidence="1">
    <location>
        <begin position="595"/>
        <end position="605"/>
    </location>
</feature>
<feature type="compositionally biased region" description="Basic residues" evidence="1">
    <location>
        <begin position="131"/>
        <end position="140"/>
    </location>
</feature>
<feature type="compositionally biased region" description="Basic and acidic residues" evidence="1">
    <location>
        <begin position="285"/>
        <end position="298"/>
    </location>
</feature>
<evidence type="ECO:0000313" key="2">
    <source>
        <dbReference type="EMBL" id="KAF2661614.1"/>
    </source>
</evidence>
<feature type="compositionally biased region" description="Basic and acidic residues" evidence="1">
    <location>
        <begin position="504"/>
        <end position="514"/>
    </location>
</feature>
<keyword evidence="3" id="KW-1185">Reference proteome</keyword>
<dbReference type="Proteomes" id="UP000799324">
    <property type="component" value="Unassembled WGS sequence"/>
</dbReference>
<gene>
    <name evidence="2" type="ORF">K491DRAFT_773936</name>
</gene>
<dbReference type="AlphaFoldDB" id="A0A6A6TSM1"/>